<proteinExistence type="predicted"/>
<reference evidence="1 2" key="1">
    <citation type="submission" date="2017-03" db="EMBL/GenBank/DDBJ databases">
        <title>Genome sequence of Clostridium hungatei DSM 14427.</title>
        <authorList>
            <person name="Poehlein A."/>
            <person name="Daniel R."/>
        </authorList>
    </citation>
    <scope>NUCLEOTIDE SEQUENCE [LARGE SCALE GENOMIC DNA]</scope>
    <source>
        <strain evidence="1 2">DSM 14427</strain>
    </source>
</reference>
<accession>A0A1V4SEP4</accession>
<organism evidence="1 2">
    <name type="scientific">Ruminiclostridium hungatei</name>
    <name type="common">Clostridium hungatei</name>
    <dbReference type="NCBI Taxonomy" id="48256"/>
    <lineage>
        <taxon>Bacteria</taxon>
        <taxon>Bacillati</taxon>
        <taxon>Bacillota</taxon>
        <taxon>Clostridia</taxon>
        <taxon>Eubacteriales</taxon>
        <taxon>Oscillospiraceae</taxon>
        <taxon>Ruminiclostridium</taxon>
    </lineage>
</organism>
<evidence type="ECO:0000313" key="1">
    <source>
        <dbReference type="EMBL" id="OPX42338.1"/>
    </source>
</evidence>
<dbReference type="InterPro" id="IPR014729">
    <property type="entry name" value="Rossmann-like_a/b/a_fold"/>
</dbReference>
<dbReference type="OrthoDB" id="702at2"/>
<dbReference type="STRING" id="48256.CLHUN_37560"/>
<dbReference type="Gene3D" id="3.40.50.620">
    <property type="entry name" value="HUPs"/>
    <property type="match status" value="1"/>
</dbReference>
<protein>
    <submittedName>
        <fullName evidence="1">Uncharacterized protein</fullName>
    </submittedName>
</protein>
<dbReference type="AlphaFoldDB" id="A0A1V4SEP4"/>
<comment type="caution">
    <text evidence="1">The sequence shown here is derived from an EMBL/GenBank/DDBJ whole genome shotgun (WGS) entry which is preliminary data.</text>
</comment>
<keyword evidence="2" id="KW-1185">Reference proteome</keyword>
<dbReference type="Proteomes" id="UP000191554">
    <property type="component" value="Unassembled WGS sequence"/>
</dbReference>
<sequence>MGRKCIQCGMPDLKVTYGRKPIHIHEDGVCDYCSEYNKYQSLYTMDFRKNQQNFAELCDRIRGKQEYDAVLMYTGGKDSGYAAYYLSKVLKLKVLAVTWDNGFFGEEHHGNLTTLIKSLGIDHKFISIGSQNLAQFYRNRFEKLGRFCACTQPALLFCAEEIAKSQAPLVIIGVSFGQQLSLTQNRMMYEFEPDERGSVLQMLADRGMGIFHFQDPSFYNLALLDVISGEFSSEMESYLKNCFHHFQQMRQQDRYIITLSLIYNFDHQTMTETLSKYGWKKPESAHQAGHTSCIMEPLKGYIACRQGMLNLDYLELTAERRWGRFSKEMFESVLPTIYYDNDRAPAELETFLKLIDMSLEDFNEILAEKPFAREKMPDINWGLAERLELQMSRELLQKNMELSYNRAIP</sequence>
<gene>
    <name evidence="1" type="ORF">CLHUN_37560</name>
</gene>
<evidence type="ECO:0000313" key="2">
    <source>
        <dbReference type="Proteomes" id="UP000191554"/>
    </source>
</evidence>
<dbReference type="RefSeq" id="WP_080066160.1">
    <property type="nucleotide sequence ID" value="NZ_MZGX01000030.1"/>
</dbReference>
<name>A0A1V4SEP4_RUMHU</name>
<dbReference type="SUPFAM" id="SSF52402">
    <property type="entry name" value="Adenine nucleotide alpha hydrolases-like"/>
    <property type="match status" value="1"/>
</dbReference>
<dbReference type="EMBL" id="MZGX01000030">
    <property type="protein sequence ID" value="OPX42338.1"/>
    <property type="molecule type" value="Genomic_DNA"/>
</dbReference>